<dbReference type="EMBL" id="FMZL01000006">
    <property type="protein sequence ID" value="SDC23797.1"/>
    <property type="molecule type" value="Genomic_DNA"/>
</dbReference>
<dbReference type="InterPro" id="IPR036390">
    <property type="entry name" value="WH_DNA-bd_sf"/>
</dbReference>
<dbReference type="OrthoDB" id="7363114at2"/>
<dbReference type="InterPro" id="IPR036388">
    <property type="entry name" value="WH-like_DNA-bd_sf"/>
</dbReference>
<dbReference type="Proteomes" id="UP000198528">
    <property type="component" value="Unassembled WGS sequence"/>
</dbReference>
<name>A0A1H1MKK3_9ACTN</name>
<proteinExistence type="predicted"/>
<dbReference type="Gene3D" id="3.40.1410.10">
    <property type="entry name" value="Chorismate lyase-like"/>
    <property type="match status" value="1"/>
</dbReference>
<dbReference type="RefSeq" id="WP_090845819.1">
    <property type="nucleotide sequence ID" value="NZ_FMZL01000006.1"/>
</dbReference>
<dbReference type="Proteomes" id="UP000199480">
    <property type="component" value="Chromosome I"/>
</dbReference>
<dbReference type="CDD" id="cd07377">
    <property type="entry name" value="WHTH_GntR"/>
    <property type="match status" value="1"/>
</dbReference>
<evidence type="ECO:0000313" key="6">
    <source>
        <dbReference type="EMBL" id="SDR87142.1"/>
    </source>
</evidence>
<dbReference type="InterPro" id="IPR050679">
    <property type="entry name" value="Bact_HTH_transcr_reg"/>
</dbReference>
<dbReference type="EMBL" id="LT629759">
    <property type="protein sequence ID" value="SDR87142.1"/>
    <property type="molecule type" value="Genomic_DNA"/>
</dbReference>
<dbReference type="AlphaFoldDB" id="A0A1H1MKK3"/>
<dbReference type="GO" id="GO:0003700">
    <property type="term" value="F:DNA-binding transcription factor activity"/>
    <property type="evidence" value="ECO:0007669"/>
    <property type="project" value="InterPro"/>
</dbReference>
<sequence length="240" mass="26610">MMENLDTDKPKYIQIREIIRDEIEDGLYEPGSAIPSENDLAERFGTTRLTVRNAIDALVAGGLLRRVQGKGVYVMSERLGEADALELVGFRESVREKNAVPSVKVLSKARRPAGGFFSHLFEIGENDDILAIKRVNYVDDVPLMIERTFIPISLFPKIESVDVGVFSLYQVYGMFGHTVASAVEHLDMVELGTRDAHLLGIEEGSAVISYECVSYDEDGTALEFASSYRRGDLGGYSVTY</sequence>
<keyword evidence="3" id="KW-0804">Transcription</keyword>
<dbReference type="SUPFAM" id="SSF46785">
    <property type="entry name" value="Winged helix' DNA-binding domain"/>
    <property type="match status" value="1"/>
</dbReference>
<dbReference type="GO" id="GO:0045892">
    <property type="term" value="P:negative regulation of DNA-templated transcription"/>
    <property type="evidence" value="ECO:0007669"/>
    <property type="project" value="TreeGrafter"/>
</dbReference>
<evidence type="ECO:0000256" key="2">
    <source>
        <dbReference type="ARBA" id="ARBA00023125"/>
    </source>
</evidence>
<dbReference type="GO" id="GO:0003677">
    <property type="term" value="F:DNA binding"/>
    <property type="evidence" value="ECO:0007669"/>
    <property type="project" value="UniProtKB-KW"/>
</dbReference>
<dbReference type="InterPro" id="IPR000524">
    <property type="entry name" value="Tscrpt_reg_HTH_GntR"/>
</dbReference>
<reference evidence="6" key="1">
    <citation type="submission" date="2016-10" db="EMBL/GenBank/DDBJ databases">
        <authorList>
            <person name="de Groot N.N."/>
        </authorList>
    </citation>
    <scope>NUCLEOTIDE SEQUENCE [LARGE SCALE GENOMIC DNA]</scope>
    <source>
        <strain evidence="5">DSM 22619</strain>
        <strain evidence="6">DSM 22620</strain>
    </source>
</reference>
<accession>A0A1H1MKK3</accession>
<evidence type="ECO:0000256" key="3">
    <source>
        <dbReference type="ARBA" id="ARBA00023163"/>
    </source>
</evidence>
<gene>
    <name evidence="5" type="ORF">SAMN04487824_10624</name>
    <name evidence="6" type="ORF">SAMN04489857_1466</name>
</gene>
<evidence type="ECO:0000313" key="7">
    <source>
        <dbReference type="Proteomes" id="UP000198528"/>
    </source>
</evidence>
<dbReference type="InterPro" id="IPR011663">
    <property type="entry name" value="UTRA"/>
</dbReference>
<evidence type="ECO:0000313" key="5">
    <source>
        <dbReference type="EMBL" id="SDC23797.1"/>
    </source>
</evidence>
<protein>
    <submittedName>
        <fullName evidence="6">GntR family transcriptional regulator</fullName>
    </submittedName>
</protein>
<dbReference type="PROSITE" id="PS50949">
    <property type="entry name" value="HTH_GNTR"/>
    <property type="match status" value="1"/>
</dbReference>
<dbReference type="InterPro" id="IPR028978">
    <property type="entry name" value="Chorismate_lyase_/UTRA_dom_sf"/>
</dbReference>
<dbReference type="PANTHER" id="PTHR44846:SF1">
    <property type="entry name" value="MANNOSYL-D-GLYCERATE TRANSPORT_METABOLISM SYSTEM REPRESSOR MNGR-RELATED"/>
    <property type="match status" value="1"/>
</dbReference>
<reference evidence="7 8" key="2">
    <citation type="submission" date="2016-10" db="EMBL/GenBank/DDBJ databases">
        <authorList>
            <person name="Varghese N."/>
            <person name="Submissions S."/>
        </authorList>
    </citation>
    <scope>NUCLEOTIDE SEQUENCE [LARGE SCALE GENOMIC DNA]</scope>
    <source>
        <strain evidence="7">DSM 22619</strain>
        <strain evidence="8">DSM 22620</strain>
    </source>
</reference>
<keyword evidence="7" id="KW-1185">Reference proteome</keyword>
<dbReference type="PRINTS" id="PR00035">
    <property type="entry name" value="HTHGNTR"/>
</dbReference>
<evidence type="ECO:0000259" key="4">
    <source>
        <dbReference type="PROSITE" id="PS50949"/>
    </source>
</evidence>
<evidence type="ECO:0000256" key="1">
    <source>
        <dbReference type="ARBA" id="ARBA00023015"/>
    </source>
</evidence>
<dbReference type="GeneID" id="78500808"/>
<dbReference type="SMART" id="SM00345">
    <property type="entry name" value="HTH_GNTR"/>
    <property type="match status" value="1"/>
</dbReference>
<dbReference type="PANTHER" id="PTHR44846">
    <property type="entry name" value="MANNOSYL-D-GLYCERATE TRANSPORT/METABOLISM SYSTEM REPRESSOR MNGR-RELATED"/>
    <property type="match status" value="1"/>
</dbReference>
<dbReference type="STRING" id="604330.SAMN04489857_1466"/>
<dbReference type="Pfam" id="PF00392">
    <property type="entry name" value="GntR"/>
    <property type="match status" value="1"/>
</dbReference>
<dbReference type="Gene3D" id="1.10.10.10">
    <property type="entry name" value="Winged helix-like DNA-binding domain superfamily/Winged helix DNA-binding domain"/>
    <property type="match status" value="1"/>
</dbReference>
<dbReference type="SMART" id="SM00866">
    <property type="entry name" value="UTRA"/>
    <property type="match status" value="1"/>
</dbReference>
<evidence type="ECO:0000313" key="8">
    <source>
        <dbReference type="Proteomes" id="UP000199480"/>
    </source>
</evidence>
<keyword evidence="2" id="KW-0238">DNA-binding</keyword>
<keyword evidence="1" id="KW-0805">Transcription regulation</keyword>
<organism evidence="6 8">
    <name type="scientific">Parafannyhessea umbonata</name>
    <dbReference type="NCBI Taxonomy" id="604330"/>
    <lineage>
        <taxon>Bacteria</taxon>
        <taxon>Bacillati</taxon>
        <taxon>Actinomycetota</taxon>
        <taxon>Coriobacteriia</taxon>
        <taxon>Coriobacteriales</taxon>
        <taxon>Atopobiaceae</taxon>
        <taxon>Parafannyhessea</taxon>
    </lineage>
</organism>
<dbReference type="SUPFAM" id="SSF64288">
    <property type="entry name" value="Chorismate lyase-like"/>
    <property type="match status" value="1"/>
</dbReference>
<dbReference type="Pfam" id="PF07702">
    <property type="entry name" value="UTRA"/>
    <property type="match status" value="1"/>
</dbReference>
<feature type="domain" description="HTH gntR-type" evidence="4">
    <location>
        <begin position="9"/>
        <end position="77"/>
    </location>
</feature>